<dbReference type="GO" id="GO:0051539">
    <property type="term" value="F:4 iron, 4 sulfur cluster binding"/>
    <property type="evidence" value="ECO:0007669"/>
    <property type="project" value="UniProtKB-KW"/>
</dbReference>
<dbReference type="InterPro" id="IPR012798">
    <property type="entry name" value="Cbl_synth_CobG-like"/>
</dbReference>
<keyword evidence="3" id="KW-0479">Metal-binding</keyword>
<keyword evidence="9" id="KW-1185">Reference proteome</keyword>
<dbReference type="Gene3D" id="3.30.413.10">
    <property type="entry name" value="Sulfite Reductase Hemoprotein, domain 1"/>
    <property type="match status" value="2"/>
</dbReference>
<dbReference type="OrthoDB" id="7459360at2"/>
<dbReference type="SUPFAM" id="SSF56014">
    <property type="entry name" value="Nitrite and sulphite reductase 4Fe-4S domain-like"/>
    <property type="match status" value="1"/>
</dbReference>
<dbReference type="EMBL" id="BJYG01000021">
    <property type="protein sequence ID" value="GEN63532.1"/>
    <property type="molecule type" value="Genomic_DNA"/>
</dbReference>
<sequence>MTTPLIKGWCPGALRPMLSGDGLLVRVRPSAGRLTQAQASGIAHLAARHGSGLIDLSARANLQIRGVTDHTYAPLVSGLAALGLIDPTPEAEARRNIVVTPYWQAGDDTAELAEHLSRVLLDDRTLTLSGKFGFAVDTGPQPVLHDVSADIRIERDSTGSLLCRADGVARGARVTPDSMADAALTLVRWFVASGGRGRMAAHLANGATLPATFAACEAAPTRAAPFPASPVPAPGLSTAGFMIGLAFGQMHARTLAALATLAPLRVTPWRMLLLEGQTRAPDISGIITRPDDPLLHVVACTGAPACTQGVQPTRKLARALAPHIPAGTLLHLSGCTKGCAHPGPAALTLAAHAQGFDLIRNGTAAAPPVRRGLTAEHLLATPGILTEGTDAPSL</sequence>
<keyword evidence="1" id="KW-0004">4Fe-4S</keyword>
<dbReference type="PANTHER" id="PTHR32439:SF9">
    <property type="entry name" value="BLR3264 PROTEIN"/>
    <property type="match status" value="1"/>
</dbReference>
<evidence type="ECO:0000256" key="2">
    <source>
        <dbReference type="ARBA" id="ARBA00022617"/>
    </source>
</evidence>
<organism evidence="8 9">
    <name type="scientific">Acetobacter oeni</name>
    <dbReference type="NCBI Taxonomy" id="304077"/>
    <lineage>
        <taxon>Bacteria</taxon>
        <taxon>Pseudomonadati</taxon>
        <taxon>Pseudomonadota</taxon>
        <taxon>Alphaproteobacteria</taxon>
        <taxon>Acetobacterales</taxon>
        <taxon>Acetobacteraceae</taxon>
        <taxon>Acetobacter</taxon>
    </lineage>
</organism>
<evidence type="ECO:0000256" key="3">
    <source>
        <dbReference type="ARBA" id="ARBA00022723"/>
    </source>
</evidence>
<dbReference type="PANTHER" id="PTHR32439">
    <property type="entry name" value="FERREDOXIN--NITRITE REDUCTASE, CHLOROPLASTIC"/>
    <property type="match status" value="1"/>
</dbReference>
<keyword evidence="5" id="KW-0408">Iron</keyword>
<dbReference type="GO" id="GO:0016491">
    <property type="term" value="F:oxidoreductase activity"/>
    <property type="evidence" value="ECO:0007669"/>
    <property type="project" value="UniProtKB-KW"/>
</dbReference>
<comment type="caution">
    <text evidence="8">The sequence shown here is derived from an EMBL/GenBank/DDBJ whole genome shotgun (WGS) entry which is preliminary data.</text>
</comment>
<proteinExistence type="predicted"/>
<dbReference type="InterPro" id="IPR005117">
    <property type="entry name" value="NiRdtase/SiRdtase_haem-b_fer"/>
</dbReference>
<dbReference type="GO" id="GO:0046872">
    <property type="term" value="F:metal ion binding"/>
    <property type="evidence" value="ECO:0007669"/>
    <property type="project" value="UniProtKB-KW"/>
</dbReference>
<dbReference type="Gene3D" id="3.90.480.10">
    <property type="entry name" value="Sulfite Reductase Hemoprotein,Domain 2"/>
    <property type="match status" value="1"/>
</dbReference>
<dbReference type="InterPro" id="IPR051329">
    <property type="entry name" value="NIR_SIR_4Fe-4S"/>
</dbReference>
<dbReference type="SUPFAM" id="SSF55124">
    <property type="entry name" value="Nitrite/Sulfite reductase N-terminal domain-like"/>
    <property type="match status" value="1"/>
</dbReference>
<dbReference type="NCBIfam" id="TIGR02435">
    <property type="entry name" value="CobG"/>
    <property type="match status" value="1"/>
</dbReference>
<dbReference type="RefSeq" id="WP_146888200.1">
    <property type="nucleotide sequence ID" value="NZ_BJYG01000021.1"/>
</dbReference>
<dbReference type="Pfam" id="PF03460">
    <property type="entry name" value="NIR_SIR_ferr"/>
    <property type="match status" value="1"/>
</dbReference>
<keyword evidence="4" id="KW-0560">Oxidoreductase</keyword>
<evidence type="ECO:0000259" key="7">
    <source>
        <dbReference type="Pfam" id="PF03460"/>
    </source>
</evidence>
<keyword evidence="6" id="KW-0411">Iron-sulfur</keyword>
<evidence type="ECO:0000313" key="8">
    <source>
        <dbReference type="EMBL" id="GEN63532.1"/>
    </source>
</evidence>
<evidence type="ECO:0000313" key="9">
    <source>
        <dbReference type="Proteomes" id="UP000321746"/>
    </source>
</evidence>
<accession>A0A511XKR0</accession>
<feature type="domain" description="Nitrite/Sulfite reductase ferredoxin-like" evidence="7">
    <location>
        <begin position="16"/>
        <end position="81"/>
    </location>
</feature>
<dbReference type="Proteomes" id="UP000321746">
    <property type="component" value="Unassembled WGS sequence"/>
</dbReference>
<keyword evidence="2" id="KW-0349">Heme</keyword>
<evidence type="ECO:0000256" key="4">
    <source>
        <dbReference type="ARBA" id="ARBA00023002"/>
    </source>
</evidence>
<gene>
    <name evidence="8" type="ORF">AOE01nite_17560</name>
</gene>
<dbReference type="InterPro" id="IPR036136">
    <property type="entry name" value="Nit/Sulf_reduc_fer-like_dom_sf"/>
</dbReference>
<evidence type="ECO:0000256" key="1">
    <source>
        <dbReference type="ARBA" id="ARBA00022485"/>
    </source>
</evidence>
<dbReference type="AlphaFoldDB" id="A0A511XKR0"/>
<evidence type="ECO:0000256" key="6">
    <source>
        <dbReference type="ARBA" id="ARBA00023014"/>
    </source>
</evidence>
<reference evidence="8 9" key="1">
    <citation type="submission" date="2019-07" db="EMBL/GenBank/DDBJ databases">
        <title>Whole genome shotgun sequence of Acetobacter oeni NBRC 105207.</title>
        <authorList>
            <person name="Hosoyama A."/>
            <person name="Uohara A."/>
            <person name="Ohji S."/>
            <person name="Ichikawa N."/>
        </authorList>
    </citation>
    <scope>NUCLEOTIDE SEQUENCE [LARGE SCALE GENOMIC DNA]</scope>
    <source>
        <strain evidence="8 9">NBRC 105207</strain>
    </source>
</reference>
<dbReference type="InterPro" id="IPR045854">
    <property type="entry name" value="NO2/SO3_Rdtase_4Fe4S_sf"/>
</dbReference>
<name>A0A511XKR0_9PROT</name>
<protein>
    <submittedName>
        <fullName evidence="8">Precorrin-3B synthase</fullName>
    </submittedName>
</protein>
<evidence type="ECO:0000256" key="5">
    <source>
        <dbReference type="ARBA" id="ARBA00023004"/>
    </source>
</evidence>